<evidence type="ECO:0000256" key="8">
    <source>
        <dbReference type="SAM" id="SignalP"/>
    </source>
</evidence>
<organism evidence="10 11">
    <name type="scientific">Rotaria magnacalcarata</name>
    <dbReference type="NCBI Taxonomy" id="392030"/>
    <lineage>
        <taxon>Eukaryota</taxon>
        <taxon>Metazoa</taxon>
        <taxon>Spiralia</taxon>
        <taxon>Gnathifera</taxon>
        <taxon>Rotifera</taxon>
        <taxon>Eurotatoria</taxon>
        <taxon>Bdelloidea</taxon>
        <taxon>Philodinida</taxon>
        <taxon>Philodinidae</taxon>
        <taxon>Rotaria</taxon>
    </lineage>
</organism>
<comment type="subcellular location">
    <subcellularLocation>
        <location evidence="1">Membrane</location>
    </subcellularLocation>
</comment>
<evidence type="ECO:0000256" key="6">
    <source>
        <dbReference type="SAM" id="MobiDB-lite"/>
    </source>
</evidence>
<dbReference type="EMBL" id="CAJNRE010015538">
    <property type="protein sequence ID" value="CAF2138013.1"/>
    <property type="molecule type" value="Genomic_DNA"/>
</dbReference>
<dbReference type="InterPro" id="IPR000203">
    <property type="entry name" value="GPS"/>
</dbReference>
<evidence type="ECO:0000256" key="7">
    <source>
        <dbReference type="SAM" id="Phobius"/>
    </source>
</evidence>
<feature type="region of interest" description="Disordered" evidence="6">
    <location>
        <begin position="812"/>
        <end position="845"/>
    </location>
</feature>
<dbReference type="PROSITE" id="PS50221">
    <property type="entry name" value="GAIN_B"/>
    <property type="match status" value="1"/>
</dbReference>
<keyword evidence="4 7" id="KW-0472">Membrane</keyword>
<feature type="transmembrane region" description="Helical" evidence="7">
    <location>
        <begin position="727"/>
        <end position="748"/>
    </location>
</feature>
<evidence type="ECO:0000313" key="11">
    <source>
        <dbReference type="Proteomes" id="UP000663824"/>
    </source>
</evidence>
<dbReference type="Proteomes" id="UP000663824">
    <property type="component" value="Unassembled WGS sequence"/>
</dbReference>
<dbReference type="GO" id="GO:0016020">
    <property type="term" value="C:membrane"/>
    <property type="evidence" value="ECO:0007669"/>
    <property type="project" value="UniProtKB-SubCell"/>
</dbReference>
<feature type="compositionally biased region" description="Basic and acidic residues" evidence="6">
    <location>
        <begin position="812"/>
        <end position="821"/>
    </location>
</feature>
<feature type="chain" id="PRO_5032882331" description="GAIN-B domain-containing protein" evidence="8">
    <location>
        <begin position="26"/>
        <end position="845"/>
    </location>
</feature>
<dbReference type="InterPro" id="IPR046338">
    <property type="entry name" value="GAIN_dom_sf"/>
</dbReference>
<protein>
    <recommendedName>
        <fullName evidence="9">GAIN-B domain-containing protein</fullName>
    </recommendedName>
</protein>
<feature type="domain" description="GAIN-B" evidence="9">
    <location>
        <begin position="266"/>
        <end position="430"/>
    </location>
</feature>
<proteinExistence type="predicted"/>
<feature type="region of interest" description="Disordered" evidence="6">
    <location>
        <begin position="123"/>
        <end position="144"/>
    </location>
</feature>
<feature type="transmembrane region" description="Helical" evidence="7">
    <location>
        <begin position="483"/>
        <end position="506"/>
    </location>
</feature>
<feature type="transmembrane region" description="Helical" evidence="7">
    <location>
        <begin position="448"/>
        <end position="471"/>
    </location>
</feature>
<keyword evidence="5" id="KW-1015">Disulfide bond</keyword>
<keyword evidence="2 7" id="KW-0812">Transmembrane</keyword>
<keyword evidence="3 7" id="KW-1133">Transmembrane helix</keyword>
<feature type="transmembrane region" description="Helical" evidence="7">
    <location>
        <begin position="564"/>
        <end position="586"/>
    </location>
</feature>
<dbReference type="Gene3D" id="1.20.1070.10">
    <property type="entry name" value="Rhodopsin 7-helix transmembrane proteins"/>
    <property type="match status" value="1"/>
</dbReference>
<reference evidence="10" key="1">
    <citation type="submission" date="2021-02" db="EMBL/GenBank/DDBJ databases">
        <authorList>
            <person name="Nowell W R."/>
        </authorList>
    </citation>
    <scope>NUCLEOTIDE SEQUENCE</scope>
</reference>
<evidence type="ECO:0000259" key="9">
    <source>
        <dbReference type="PROSITE" id="PS50221"/>
    </source>
</evidence>
<dbReference type="Gene3D" id="2.60.220.50">
    <property type="match status" value="1"/>
</dbReference>
<evidence type="ECO:0000256" key="5">
    <source>
        <dbReference type="ARBA" id="ARBA00023157"/>
    </source>
</evidence>
<accession>A0A816WTV4</accession>
<evidence type="ECO:0000256" key="3">
    <source>
        <dbReference type="ARBA" id="ARBA00022989"/>
    </source>
</evidence>
<dbReference type="AlphaFoldDB" id="A0A816WTV4"/>
<feature type="signal peptide" evidence="8">
    <location>
        <begin position="1"/>
        <end position="25"/>
    </location>
</feature>
<dbReference type="InterPro" id="IPR057244">
    <property type="entry name" value="GAIN_B"/>
</dbReference>
<dbReference type="PANTHER" id="PTHR45692">
    <property type="entry name" value="G_PROTEIN_RECEP_F2_4 DOMAIN-CONTAINING PROTEIN"/>
    <property type="match status" value="1"/>
</dbReference>
<gene>
    <name evidence="10" type="ORF">MBJ925_LOCUS28938</name>
</gene>
<feature type="compositionally biased region" description="Low complexity" evidence="6">
    <location>
        <begin position="134"/>
        <end position="144"/>
    </location>
</feature>
<sequence length="845" mass="93565">MKDSNCIRLFIYLFITGIHTRTAYSYGDPEFNHNDFNLNESTQSNLENLNETSQDRHRAKRAVGDSATTMDPYTSTLPSLNARVANLSNSSDIYIITNFYYSSDTTAGIIGDDDTTDTASDTTAGIIGDDDTTDTASTSQTSTYSSDNGTYIITSYVPITTTTTTTTTTLDPNFCTNGTHIILSNGTCTSRDSAQIYAISILYGNSSNLTEKADALSLYINSITNANISSNSNNTLSIDEINKLVGSLNGCYSSLNDTGSVLIITKPDDTDEQDTIIGVSYQENKGGTIVNIQNRNNVTSSNVSTAGIVTLSSLFEATSFNMFIINDPTPFENADNTSNRTISSSIVMSTIGRMNDNRTVIDVALYFQVVKPPTTNEDVTYSCAFYDTNTWQWSEFGCSPAIYNNRLDRYECSCDHLTSFALVWLPKPLGPLSNDRIAELNAQDKASIAFQVISICCFIAIVIHGVILQFTKSRIFITLRLSLPVISCIVTLVLFIFWIALSLTVYSRFSQASRSSQNRPNQARSFQENFKDFNLLENRLDSRVGSSVNKSSLTNVPCLPAEHALMFVVYFLIIFMFCVKTSIGYFNYRRFVQLFPPPPFKSLLSHIAISFVISITLMMIAAGVNSNPSNNITAIYLGKVCWFSEQVIHIFLTAPICVSLAVNLVIVTLVAKKMIDHVRDGDSSEAVVKRTKYCVIVILTSCFTQGLGWLFGPIISIADPTVAEGLGWLFVIINGLEGVWILILYIIARKSHMDEKQRETQYRALQASSNTPDANRNLPDKDADVDGIMLDDLTDSPRLLSSHDPHIMKRSAELKDMKSDSPRNSLPDLNARYLRHRPLADDRNE</sequence>
<feature type="region of interest" description="Disordered" evidence="6">
    <location>
        <begin position="759"/>
        <end position="781"/>
    </location>
</feature>
<keyword evidence="8" id="KW-0732">Signal</keyword>
<feature type="transmembrane region" description="Helical" evidence="7">
    <location>
        <begin position="646"/>
        <end position="671"/>
    </location>
</feature>
<dbReference type="Pfam" id="PF01825">
    <property type="entry name" value="GPS"/>
    <property type="match status" value="1"/>
</dbReference>
<evidence type="ECO:0000313" key="10">
    <source>
        <dbReference type="EMBL" id="CAF2138013.1"/>
    </source>
</evidence>
<evidence type="ECO:0000256" key="4">
    <source>
        <dbReference type="ARBA" id="ARBA00023136"/>
    </source>
</evidence>
<evidence type="ECO:0000256" key="1">
    <source>
        <dbReference type="ARBA" id="ARBA00004370"/>
    </source>
</evidence>
<feature type="transmembrane region" description="Helical" evidence="7">
    <location>
        <begin position="692"/>
        <end position="715"/>
    </location>
</feature>
<dbReference type="PANTHER" id="PTHR45692:SF1">
    <property type="entry name" value="G-PROTEIN COUPLED RECEPTORS FAMILY 2 PROFILE 2 DOMAIN-CONTAINING PROTEIN"/>
    <property type="match status" value="1"/>
</dbReference>
<feature type="transmembrane region" description="Helical" evidence="7">
    <location>
        <begin position="607"/>
        <end position="626"/>
    </location>
</feature>
<comment type="caution">
    <text evidence="10">The sequence shown here is derived from an EMBL/GenBank/DDBJ whole genome shotgun (WGS) entry which is preliminary data.</text>
</comment>
<name>A0A816WTV4_9BILA</name>
<evidence type="ECO:0000256" key="2">
    <source>
        <dbReference type="ARBA" id="ARBA00022692"/>
    </source>
</evidence>